<proteinExistence type="predicted"/>
<feature type="compositionally biased region" description="Polar residues" evidence="1">
    <location>
        <begin position="41"/>
        <end position="52"/>
    </location>
</feature>
<dbReference type="AlphaFoldDB" id="A0A5B7H3Y2"/>
<dbReference type="Proteomes" id="UP000324222">
    <property type="component" value="Unassembled WGS sequence"/>
</dbReference>
<protein>
    <submittedName>
        <fullName evidence="2">Uncharacterized protein</fullName>
    </submittedName>
</protein>
<comment type="caution">
    <text evidence="2">The sequence shown here is derived from an EMBL/GenBank/DDBJ whole genome shotgun (WGS) entry which is preliminary data.</text>
</comment>
<sequence>MVHRCGFLSVSGIVKKHSFPHASVQRLHDSATPVSLQASVQATPHRSLSGQCTPRPHTTIHSLE</sequence>
<reference evidence="2 3" key="1">
    <citation type="submission" date="2019-05" db="EMBL/GenBank/DDBJ databases">
        <title>Another draft genome of Portunus trituberculatus and its Hox gene families provides insights of decapod evolution.</title>
        <authorList>
            <person name="Jeong J.-H."/>
            <person name="Song I."/>
            <person name="Kim S."/>
            <person name="Choi T."/>
            <person name="Kim D."/>
            <person name="Ryu S."/>
            <person name="Kim W."/>
        </authorList>
    </citation>
    <scope>NUCLEOTIDE SEQUENCE [LARGE SCALE GENOMIC DNA]</scope>
    <source>
        <tissue evidence="2">Muscle</tissue>
    </source>
</reference>
<keyword evidence="3" id="KW-1185">Reference proteome</keyword>
<name>A0A5B7H3Y2_PORTR</name>
<feature type="region of interest" description="Disordered" evidence="1">
    <location>
        <begin position="41"/>
        <end position="64"/>
    </location>
</feature>
<accession>A0A5B7H3Y2</accession>
<organism evidence="2 3">
    <name type="scientific">Portunus trituberculatus</name>
    <name type="common">Swimming crab</name>
    <name type="synonym">Neptunus trituberculatus</name>
    <dbReference type="NCBI Taxonomy" id="210409"/>
    <lineage>
        <taxon>Eukaryota</taxon>
        <taxon>Metazoa</taxon>
        <taxon>Ecdysozoa</taxon>
        <taxon>Arthropoda</taxon>
        <taxon>Crustacea</taxon>
        <taxon>Multicrustacea</taxon>
        <taxon>Malacostraca</taxon>
        <taxon>Eumalacostraca</taxon>
        <taxon>Eucarida</taxon>
        <taxon>Decapoda</taxon>
        <taxon>Pleocyemata</taxon>
        <taxon>Brachyura</taxon>
        <taxon>Eubrachyura</taxon>
        <taxon>Portunoidea</taxon>
        <taxon>Portunidae</taxon>
        <taxon>Portuninae</taxon>
        <taxon>Portunus</taxon>
    </lineage>
</organism>
<dbReference type="EMBL" id="VSRR010022552">
    <property type="protein sequence ID" value="MPC64763.1"/>
    <property type="molecule type" value="Genomic_DNA"/>
</dbReference>
<evidence type="ECO:0000313" key="3">
    <source>
        <dbReference type="Proteomes" id="UP000324222"/>
    </source>
</evidence>
<gene>
    <name evidence="2" type="ORF">E2C01_058884</name>
</gene>
<evidence type="ECO:0000313" key="2">
    <source>
        <dbReference type="EMBL" id="MPC64763.1"/>
    </source>
</evidence>
<evidence type="ECO:0000256" key="1">
    <source>
        <dbReference type="SAM" id="MobiDB-lite"/>
    </source>
</evidence>